<reference evidence="1 2" key="1">
    <citation type="journal article" date="2017" name="MBio">
        <title>Type VI secretion-mediated competition in the bee gut microbiome.</title>
        <authorList>
            <person name="Steele M.I."/>
            <person name="Kwong W.K."/>
            <person name="Powell J.E."/>
            <person name="Whiteley M."/>
            <person name="Moran N.A."/>
        </authorList>
    </citation>
    <scope>NUCLEOTIDE SEQUENCE [LARGE SCALE GENOMIC DNA]</scope>
    <source>
        <strain evidence="1 2">PEB0171</strain>
    </source>
</reference>
<organism evidence="1 2">
    <name type="scientific">Snodgrassella alvi</name>
    <dbReference type="NCBI Taxonomy" id="1196083"/>
    <lineage>
        <taxon>Bacteria</taxon>
        <taxon>Pseudomonadati</taxon>
        <taxon>Pseudomonadota</taxon>
        <taxon>Betaproteobacteria</taxon>
        <taxon>Neisseriales</taxon>
        <taxon>Neisseriaceae</taxon>
        <taxon>Snodgrassella</taxon>
    </lineage>
</organism>
<evidence type="ECO:0000313" key="1">
    <source>
        <dbReference type="EMBL" id="PIT62070.1"/>
    </source>
</evidence>
<protein>
    <submittedName>
        <fullName evidence="1">Uncharacterized protein</fullName>
    </submittedName>
</protein>
<gene>
    <name evidence="1" type="ORF">BHC47_06155</name>
</gene>
<evidence type="ECO:0000313" key="2">
    <source>
        <dbReference type="Proteomes" id="UP000231094"/>
    </source>
</evidence>
<name>A0A2N9Y3N3_9NEIS</name>
<sequence>MKYYFNYTNEQVYAFESAELAEKWVEENPDLNISLRELTEDEKDRHLHPEKYLPDAEKLALKRSGTFNLSRCQFLTMTELDLGKDKDALMAVVTENYQGKTLVKLRNYIRESQVFSLDNDELWQFLTVTLNVEPDKLFSMWEEAKSNY</sequence>
<comment type="caution">
    <text evidence="1">The sequence shown here is derived from an EMBL/GenBank/DDBJ whole genome shotgun (WGS) entry which is preliminary data.</text>
</comment>
<dbReference type="EMBL" id="MEIV01000053">
    <property type="protein sequence ID" value="PIT62070.1"/>
    <property type="molecule type" value="Genomic_DNA"/>
</dbReference>
<accession>A0A2N9Y3N3</accession>
<proteinExistence type="predicted"/>
<dbReference type="Proteomes" id="UP000231094">
    <property type="component" value="Unassembled WGS sequence"/>
</dbReference>
<dbReference type="AlphaFoldDB" id="A0A2N9Y3N3"/>
<dbReference type="RefSeq" id="WP_100117083.1">
    <property type="nucleotide sequence ID" value="NZ_JBNPAZ010000022.1"/>
</dbReference>